<dbReference type="InterPro" id="IPR036691">
    <property type="entry name" value="Endo/exonu/phosph_ase_sf"/>
</dbReference>
<proteinExistence type="predicted"/>
<dbReference type="EMBL" id="JACASF010000001">
    <property type="protein sequence ID" value="KAF6500906.1"/>
    <property type="molecule type" value="Genomic_DNA"/>
</dbReference>
<sequence>MHKKLLEDFKGQINSNTTITGDFNTALTSLDRSFRQKINKEIETLNDTLDQMDIIDIYRELCHKTAQFIFYSNAHGTFSKIDRTLGHKLSLHKYMKIEIISSIFSDHNSIKLEINYSKSI</sequence>
<reference evidence="1 2" key="1">
    <citation type="journal article" date="2020" name="Nature">
        <title>Six reference-quality genomes reveal evolution of bat adaptations.</title>
        <authorList>
            <person name="Jebb D."/>
            <person name="Huang Z."/>
            <person name="Pippel M."/>
            <person name="Hughes G.M."/>
            <person name="Lavrichenko K."/>
            <person name="Devanna P."/>
            <person name="Winkler S."/>
            <person name="Jermiin L.S."/>
            <person name="Skirmuntt E.C."/>
            <person name="Katzourakis A."/>
            <person name="Burkitt-Gray L."/>
            <person name="Ray D.A."/>
            <person name="Sullivan K.A.M."/>
            <person name="Roscito J.G."/>
            <person name="Kirilenko B.M."/>
            <person name="Davalos L.M."/>
            <person name="Corthals A.P."/>
            <person name="Power M.L."/>
            <person name="Jones G."/>
            <person name="Ransome R.D."/>
            <person name="Dechmann D.K.N."/>
            <person name="Locatelli A.G."/>
            <person name="Puechmaille S.J."/>
            <person name="Fedrigo O."/>
            <person name="Jarvis E.D."/>
            <person name="Hiller M."/>
            <person name="Vernes S.C."/>
            <person name="Myers E.W."/>
            <person name="Teeling E.C."/>
        </authorList>
    </citation>
    <scope>NUCLEOTIDE SEQUENCE [LARGE SCALE GENOMIC DNA]</scope>
    <source>
        <strain evidence="1">MMolMol1</strain>
        <tissue evidence="1">Muscle</tissue>
    </source>
</reference>
<comment type="caution">
    <text evidence="1">The sequence shown here is derived from an EMBL/GenBank/DDBJ whole genome shotgun (WGS) entry which is preliminary data.</text>
</comment>
<dbReference type="Gene3D" id="3.60.10.10">
    <property type="entry name" value="Endonuclease/exonuclease/phosphatase"/>
    <property type="match status" value="1"/>
</dbReference>
<evidence type="ECO:0000313" key="2">
    <source>
        <dbReference type="Proteomes" id="UP000550707"/>
    </source>
</evidence>
<evidence type="ECO:0000313" key="1">
    <source>
        <dbReference type="EMBL" id="KAF6500906.1"/>
    </source>
</evidence>
<protein>
    <recommendedName>
        <fullName evidence="3">Endonuclease/exonuclease/phosphatase domain-containing protein</fullName>
    </recommendedName>
</protein>
<organism evidence="1 2">
    <name type="scientific">Molossus molossus</name>
    <name type="common">Pallas' mastiff bat</name>
    <name type="synonym">Vespertilio molossus</name>
    <dbReference type="NCBI Taxonomy" id="27622"/>
    <lineage>
        <taxon>Eukaryota</taxon>
        <taxon>Metazoa</taxon>
        <taxon>Chordata</taxon>
        <taxon>Craniata</taxon>
        <taxon>Vertebrata</taxon>
        <taxon>Euteleostomi</taxon>
        <taxon>Mammalia</taxon>
        <taxon>Eutheria</taxon>
        <taxon>Laurasiatheria</taxon>
        <taxon>Chiroptera</taxon>
        <taxon>Yangochiroptera</taxon>
        <taxon>Molossidae</taxon>
        <taxon>Molossus</taxon>
    </lineage>
</organism>
<dbReference type="InParanoid" id="A0A7J8JVM2"/>
<dbReference type="AlphaFoldDB" id="A0A7J8JVM2"/>
<gene>
    <name evidence="1" type="ORF">HJG59_007933</name>
</gene>
<name>A0A7J8JVM2_MOLMO</name>
<dbReference type="SUPFAM" id="SSF56219">
    <property type="entry name" value="DNase I-like"/>
    <property type="match status" value="1"/>
</dbReference>
<dbReference type="Proteomes" id="UP000550707">
    <property type="component" value="Unassembled WGS sequence"/>
</dbReference>
<accession>A0A7J8JVM2</accession>
<evidence type="ECO:0008006" key="3">
    <source>
        <dbReference type="Google" id="ProtNLM"/>
    </source>
</evidence>
<keyword evidence="2" id="KW-1185">Reference proteome</keyword>